<proteinExistence type="predicted"/>
<protein>
    <submittedName>
        <fullName evidence="1">Uncharacterized protein</fullName>
    </submittedName>
</protein>
<organism evidence="1 2">
    <name type="scientific">Dallia pectoralis</name>
    <name type="common">Alaska blackfish</name>
    <dbReference type="NCBI Taxonomy" id="75939"/>
    <lineage>
        <taxon>Eukaryota</taxon>
        <taxon>Metazoa</taxon>
        <taxon>Chordata</taxon>
        <taxon>Craniata</taxon>
        <taxon>Vertebrata</taxon>
        <taxon>Euteleostomi</taxon>
        <taxon>Actinopterygii</taxon>
        <taxon>Neopterygii</taxon>
        <taxon>Teleostei</taxon>
        <taxon>Protacanthopterygii</taxon>
        <taxon>Esociformes</taxon>
        <taxon>Umbridae</taxon>
        <taxon>Dallia</taxon>
    </lineage>
</organism>
<keyword evidence="2" id="KW-1185">Reference proteome</keyword>
<evidence type="ECO:0000313" key="1">
    <source>
        <dbReference type="EMBL" id="KAJ7993221.1"/>
    </source>
</evidence>
<comment type="caution">
    <text evidence="1">The sequence shown here is derived from an EMBL/GenBank/DDBJ whole genome shotgun (WGS) entry which is preliminary data.</text>
</comment>
<sequence length="143" mass="15944">MFPLREEQSRRLRGQERGSRFEWRPELLPPAPQCRLGLTCAPDCQAPSHCHTSVPSLLAAPPRMDQHLLLSDTTSSSSSSVSFSPPRPSPPPALSASHTAPGRGVTEEKATRPRSLFQFDRLKDLLRFAWRPSVPSICLCRLF</sequence>
<gene>
    <name evidence="1" type="ORF">DPEC_G00270200</name>
</gene>
<dbReference type="EMBL" id="CM055751">
    <property type="protein sequence ID" value="KAJ7993221.1"/>
    <property type="molecule type" value="Genomic_DNA"/>
</dbReference>
<reference evidence="1" key="1">
    <citation type="submission" date="2021-05" db="EMBL/GenBank/DDBJ databases">
        <authorList>
            <person name="Pan Q."/>
            <person name="Jouanno E."/>
            <person name="Zahm M."/>
            <person name="Klopp C."/>
            <person name="Cabau C."/>
            <person name="Louis A."/>
            <person name="Berthelot C."/>
            <person name="Parey E."/>
            <person name="Roest Crollius H."/>
            <person name="Montfort J."/>
            <person name="Robinson-Rechavi M."/>
            <person name="Bouchez O."/>
            <person name="Lampietro C."/>
            <person name="Lopez Roques C."/>
            <person name="Donnadieu C."/>
            <person name="Postlethwait J."/>
            <person name="Bobe J."/>
            <person name="Dillon D."/>
            <person name="Chandos A."/>
            <person name="von Hippel F."/>
            <person name="Guiguen Y."/>
        </authorList>
    </citation>
    <scope>NUCLEOTIDE SEQUENCE</scope>
    <source>
        <strain evidence="1">YG-Jan2019</strain>
    </source>
</reference>
<name>A0ACC2FPE8_DALPE</name>
<evidence type="ECO:0000313" key="2">
    <source>
        <dbReference type="Proteomes" id="UP001157502"/>
    </source>
</evidence>
<accession>A0ACC2FPE8</accession>
<dbReference type="Proteomes" id="UP001157502">
    <property type="component" value="Chromosome 24"/>
</dbReference>